<sequence length="414" mass="46239">MEGIGERGQGWFVIIFKEKNPSLSPPPLSPKNNPPSMISETPKQIFEAIRRSSSPLLVLPYGAGVDGYASALGLAKVIEGMGKTAEIVSAENSIPANLGFMPGVENIKPAVKNLRHLMIEIDTSKTHVHNLQHEEKNGRLFISLTPHQGTWEEKDVLISHSAYRHDLIICLGAPDLEACAHLYHEHQDFFFRTPIINIDHSPSNEHFGQINYVDITTSAIGEVCFELILAINHKLMSAEVATAFLTGMISKTRSFRTPHLTPKTLENASRLVSLGAERQKIVRHLFQTRSVQTLRLWGRALARLKSDTESKIVWTLLSQQDFLHAGAREEDLPDVIDELISNSPETNVTVLLYENHAHHICGIIRAEQPHDARHLINTFSPSGTKSEAHICLENKNIVEAEKEIIEMIKKTLVK</sequence>
<dbReference type="Gene3D" id="3.10.310.30">
    <property type="match status" value="1"/>
</dbReference>
<gene>
    <name evidence="1" type="ORF">UX09_C0056G0003</name>
</gene>
<dbReference type="PANTHER" id="PTHR47618">
    <property type="entry name" value="BIFUNCTIONAL OLIGORIBONUCLEASE AND PAP PHOSPHATASE NRNA"/>
    <property type="match status" value="1"/>
</dbReference>
<dbReference type="EMBL" id="LCKW01000056">
    <property type="protein sequence ID" value="KKU06210.1"/>
    <property type="molecule type" value="Genomic_DNA"/>
</dbReference>
<dbReference type="Gene3D" id="3.90.1640.10">
    <property type="entry name" value="inorganic pyrophosphatase (n-terminal core)"/>
    <property type="match status" value="2"/>
</dbReference>
<dbReference type="PANTHER" id="PTHR47618:SF1">
    <property type="entry name" value="BIFUNCTIONAL OLIGORIBONUCLEASE AND PAP PHOSPHATASE NRNA"/>
    <property type="match status" value="1"/>
</dbReference>
<accession>A0A0G1QC34</accession>
<protein>
    <submittedName>
        <fullName evidence="1">Phosphoesterase RecJ domain protein</fullName>
    </submittedName>
</protein>
<dbReference type="AlphaFoldDB" id="A0A0G1QC34"/>
<dbReference type="InterPro" id="IPR038763">
    <property type="entry name" value="DHH_sf"/>
</dbReference>
<dbReference type="InterPro" id="IPR051319">
    <property type="entry name" value="Oligoribo/pAp-PDE_c-di-AMP_PDE"/>
</dbReference>
<dbReference type="SUPFAM" id="SSF64182">
    <property type="entry name" value="DHH phosphoesterases"/>
    <property type="match status" value="1"/>
</dbReference>
<comment type="caution">
    <text evidence="1">The sequence shown here is derived from an EMBL/GenBank/DDBJ whole genome shotgun (WGS) entry which is preliminary data.</text>
</comment>
<proteinExistence type="predicted"/>
<evidence type="ECO:0000313" key="1">
    <source>
        <dbReference type="EMBL" id="KKU06210.1"/>
    </source>
</evidence>
<evidence type="ECO:0000313" key="2">
    <source>
        <dbReference type="Proteomes" id="UP000034354"/>
    </source>
</evidence>
<name>A0A0G1QC34_9BACT</name>
<dbReference type="STRING" id="1618993.UX09_C0056G0003"/>
<organism evidence="1 2">
    <name type="scientific">Candidatus Uhrbacteria bacterium GW2011_GWE2_45_35</name>
    <dbReference type="NCBI Taxonomy" id="1618993"/>
    <lineage>
        <taxon>Bacteria</taxon>
        <taxon>Candidatus Uhriibacteriota</taxon>
    </lineage>
</organism>
<dbReference type="Proteomes" id="UP000034354">
    <property type="component" value="Unassembled WGS sequence"/>
</dbReference>
<reference evidence="1 2" key="1">
    <citation type="journal article" date="2015" name="Nature">
        <title>rRNA introns, odd ribosomes, and small enigmatic genomes across a large radiation of phyla.</title>
        <authorList>
            <person name="Brown C.T."/>
            <person name="Hug L.A."/>
            <person name="Thomas B.C."/>
            <person name="Sharon I."/>
            <person name="Castelle C.J."/>
            <person name="Singh A."/>
            <person name="Wilkins M.J."/>
            <person name="Williams K.H."/>
            <person name="Banfield J.F."/>
        </authorList>
    </citation>
    <scope>NUCLEOTIDE SEQUENCE [LARGE SCALE GENOMIC DNA]</scope>
</reference>